<keyword evidence="1" id="KW-0474">Menaquinone biosynthesis</keyword>
<dbReference type="AlphaFoldDB" id="A0A512MA00"/>
<dbReference type="InterPro" id="IPR023576">
    <property type="entry name" value="UbiE/COQ5_MeTrFase_CS"/>
</dbReference>
<keyword evidence="2 5" id="KW-0489">Methyltransferase</keyword>
<dbReference type="PANTHER" id="PTHR42912">
    <property type="entry name" value="METHYLTRANSFERASE"/>
    <property type="match status" value="1"/>
</dbReference>
<evidence type="ECO:0000256" key="2">
    <source>
        <dbReference type="ARBA" id="ARBA00022603"/>
    </source>
</evidence>
<dbReference type="PROSITE" id="PS01184">
    <property type="entry name" value="UBIE_2"/>
    <property type="match status" value="1"/>
</dbReference>
<sequence>MTPHPVLAHRYAQAEERPGYVKQLFDEGAEHYDPIVGWGFWGSGNLYRKFAQSRHGLKPGMNLLDVACGTGLMSVAASQVLGSDKTITCVEPSDGMLAVARKKLPGATFIQSGAEKMPVADASQDFLTVGYALRHFADITGTFREFNRVLKPGGRVLILEATRPAGRFGSWLFKLYFGIIYPFFARLLTRSAKAEEMMVYFWETMDTCVRPEDVLSSLKEAGFSEARRVSCLGVFSEYVAVK</sequence>
<keyword evidence="4" id="KW-0949">S-adenosyl-L-methionine</keyword>
<evidence type="ECO:0000256" key="3">
    <source>
        <dbReference type="ARBA" id="ARBA00022679"/>
    </source>
</evidence>
<accession>A0A512MA00</accession>
<keyword evidence="6" id="KW-1185">Reference proteome</keyword>
<dbReference type="GO" id="GO:0032259">
    <property type="term" value="P:methylation"/>
    <property type="evidence" value="ECO:0007669"/>
    <property type="project" value="UniProtKB-KW"/>
</dbReference>
<dbReference type="Gene3D" id="3.40.50.150">
    <property type="entry name" value="Vaccinia Virus protein VP39"/>
    <property type="match status" value="1"/>
</dbReference>
<evidence type="ECO:0000256" key="1">
    <source>
        <dbReference type="ARBA" id="ARBA00022428"/>
    </source>
</evidence>
<comment type="caution">
    <text evidence="5">The sequence shown here is derived from an EMBL/GenBank/DDBJ whole genome shotgun (WGS) entry which is preliminary data.</text>
</comment>
<evidence type="ECO:0000313" key="5">
    <source>
        <dbReference type="EMBL" id="GEP43552.1"/>
    </source>
</evidence>
<dbReference type="InterPro" id="IPR004033">
    <property type="entry name" value="UbiE/COQ5_MeTrFase"/>
</dbReference>
<dbReference type="RefSeq" id="WP_146851126.1">
    <property type="nucleotide sequence ID" value="NZ_BKAG01000018.1"/>
</dbReference>
<keyword evidence="3 5" id="KW-0808">Transferase</keyword>
<dbReference type="GO" id="GO:0009234">
    <property type="term" value="P:menaquinone biosynthetic process"/>
    <property type="evidence" value="ECO:0007669"/>
    <property type="project" value="UniProtKB-KW"/>
</dbReference>
<evidence type="ECO:0000313" key="6">
    <source>
        <dbReference type="Proteomes" id="UP000321577"/>
    </source>
</evidence>
<dbReference type="InterPro" id="IPR029063">
    <property type="entry name" value="SAM-dependent_MTases_sf"/>
</dbReference>
<dbReference type="InterPro" id="IPR050508">
    <property type="entry name" value="Methyltransf_Superfamily"/>
</dbReference>
<proteinExistence type="predicted"/>
<dbReference type="Pfam" id="PF01209">
    <property type="entry name" value="Ubie_methyltran"/>
    <property type="match status" value="1"/>
</dbReference>
<protein>
    <submittedName>
        <fullName evidence="5">Ubiquinone/menaquinone biosynthesis C-methyltransferase UbiE</fullName>
    </submittedName>
</protein>
<reference evidence="5 6" key="1">
    <citation type="submission" date="2019-07" db="EMBL/GenBank/DDBJ databases">
        <title>Whole genome shotgun sequence of Brevifollis gellanilyticus NBRC 108608.</title>
        <authorList>
            <person name="Hosoyama A."/>
            <person name="Uohara A."/>
            <person name="Ohji S."/>
            <person name="Ichikawa N."/>
        </authorList>
    </citation>
    <scope>NUCLEOTIDE SEQUENCE [LARGE SCALE GENOMIC DNA]</scope>
    <source>
        <strain evidence="5 6">NBRC 108608</strain>
    </source>
</reference>
<evidence type="ECO:0000256" key="4">
    <source>
        <dbReference type="ARBA" id="ARBA00022691"/>
    </source>
</evidence>
<gene>
    <name evidence="5" type="primary">ubiE_1</name>
    <name evidence="5" type="ORF">BGE01nite_28430</name>
</gene>
<name>A0A512MA00_9BACT</name>
<organism evidence="5 6">
    <name type="scientific">Brevifollis gellanilyticus</name>
    <dbReference type="NCBI Taxonomy" id="748831"/>
    <lineage>
        <taxon>Bacteria</taxon>
        <taxon>Pseudomonadati</taxon>
        <taxon>Verrucomicrobiota</taxon>
        <taxon>Verrucomicrobiia</taxon>
        <taxon>Verrucomicrobiales</taxon>
        <taxon>Verrucomicrobiaceae</taxon>
    </lineage>
</organism>
<dbReference type="SUPFAM" id="SSF53335">
    <property type="entry name" value="S-adenosyl-L-methionine-dependent methyltransferases"/>
    <property type="match status" value="1"/>
</dbReference>
<dbReference type="GO" id="GO:0008168">
    <property type="term" value="F:methyltransferase activity"/>
    <property type="evidence" value="ECO:0007669"/>
    <property type="project" value="UniProtKB-KW"/>
</dbReference>
<dbReference type="CDD" id="cd02440">
    <property type="entry name" value="AdoMet_MTases"/>
    <property type="match status" value="1"/>
</dbReference>
<keyword evidence="5" id="KW-0830">Ubiquinone</keyword>
<dbReference type="PROSITE" id="PS51608">
    <property type="entry name" value="SAM_MT_UBIE"/>
    <property type="match status" value="1"/>
</dbReference>
<dbReference type="Proteomes" id="UP000321577">
    <property type="component" value="Unassembled WGS sequence"/>
</dbReference>
<dbReference type="PANTHER" id="PTHR42912:SF80">
    <property type="entry name" value="METHYLTRANSFERASE DOMAIN-CONTAINING PROTEIN"/>
    <property type="match status" value="1"/>
</dbReference>
<dbReference type="EMBL" id="BKAG01000018">
    <property type="protein sequence ID" value="GEP43552.1"/>
    <property type="molecule type" value="Genomic_DNA"/>
</dbReference>
<dbReference type="OrthoDB" id="9808140at2"/>